<keyword evidence="4" id="KW-1185">Reference proteome</keyword>
<keyword evidence="2" id="KW-1133">Transmembrane helix</keyword>
<dbReference type="Proteomes" id="UP000319732">
    <property type="component" value="Unassembled WGS sequence"/>
</dbReference>
<comment type="caution">
    <text evidence="3">The sequence shown here is derived from an EMBL/GenBank/DDBJ whole genome shotgun (WGS) entry which is preliminary data.</text>
</comment>
<accession>A0A545STM6</accession>
<sequence length="89" mass="10089">MNEGRLGFFTQTSTLVVFSLFAVFIIALMYWLLTFSSQPEDLENRKILPITSAPKTSETSSLEKPVPKRSTPSYRESSVIGSYSKDYQQ</sequence>
<organism evidence="3 4">
    <name type="scientific">Exilibacterium tricleocarpae</name>
    <dbReference type="NCBI Taxonomy" id="2591008"/>
    <lineage>
        <taxon>Bacteria</taxon>
        <taxon>Pseudomonadati</taxon>
        <taxon>Pseudomonadota</taxon>
        <taxon>Gammaproteobacteria</taxon>
        <taxon>Cellvibrionales</taxon>
        <taxon>Cellvibrionaceae</taxon>
        <taxon>Exilibacterium</taxon>
    </lineage>
</organism>
<protein>
    <submittedName>
        <fullName evidence="3">Uncharacterized protein</fullName>
    </submittedName>
</protein>
<feature type="transmembrane region" description="Helical" evidence="2">
    <location>
        <begin position="12"/>
        <end position="33"/>
    </location>
</feature>
<dbReference type="RefSeq" id="WP_142929433.1">
    <property type="nucleotide sequence ID" value="NZ_ML660106.1"/>
</dbReference>
<dbReference type="EMBL" id="VHSG01000028">
    <property type="protein sequence ID" value="TQV68300.1"/>
    <property type="molecule type" value="Genomic_DNA"/>
</dbReference>
<evidence type="ECO:0000256" key="1">
    <source>
        <dbReference type="SAM" id="MobiDB-lite"/>
    </source>
</evidence>
<proteinExistence type="predicted"/>
<evidence type="ECO:0000256" key="2">
    <source>
        <dbReference type="SAM" id="Phobius"/>
    </source>
</evidence>
<evidence type="ECO:0000313" key="3">
    <source>
        <dbReference type="EMBL" id="TQV68300.1"/>
    </source>
</evidence>
<dbReference type="AlphaFoldDB" id="A0A545STM6"/>
<keyword evidence="2" id="KW-0472">Membrane</keyword>
<keyword evidence="2" id="KW-0812">Transmembrane</keyword>
<feature type="region of interest" description="Disordered" evidence="1">
    <location>
        <begin position="54"/>
        <end position="89"/>
    </location>
</feature>
<reference evidence="3 4" key="1">
    <citation type="submission" date="2019-06" db="EMBL/GenBank/DDBJ databases">
        <title>Whole genome sequence for Cellvibrionaceae sp. R142.</title>
        <authorList>
            <person name="Wang G."/>
        </authorList>
    </citation>
    <scope>NUCLEOTIDE SEQUENCE [LARGE SCALE GENOMIC DNA]</scope>
    <source>
        <strain evidence="3 4">R142</strain>
    </source>
</reference>
<feature type="compositionally biased region" description="Polar residues" evidence="1">
    <location>
        <begin position="70"/>
        <end position="89"/>
    </location>
</feature>
<gene>
    <name evidence="3" type="ORF">FKG94_23720</name>
</gene>
<name>A0A545STM6_9GAMM</name>
<evidence type="ECO:0000313" key="4">
    <source>
        <dbReference type="Proteomes" id="UP000319732"/>
    </source>
</evidence>